<accession>A0A916TJZ3</accession>
<proteinExistence type="predicted"/>
<dbReference type="InterPro" id="IPR013216">
    <property type="entry name" value="Methyltransf_11"/>
</dbReference>
<dbReference type="RefSeq" id="WP_188588717.1">
    <property type="nucleotide sequence ID" value="NZ_BMGC01000053.1"/>
</dbReference>
<evidence type="ECO:0000313" key="3">
    <source>
        <dbReference type="Proteomes" id="UP000621454"/>
    </source>
</evidence>
<evidence type="ECO:0000313" key="2">
    <source>
        <dbReference type="EMBL" id="GGB46982.1"/>
    </source>
</evidence>
<keyword evidence="2" id="KW-0808">Transferase</keyword>
<reference evidence="2" key="2">
    <citation type="submission" date="2020-09" db="EMBL/GenBank/DDBJ databases">
        <authorList>
            <person name="Sun Q."/>
            <person name="Zhou Y."/>
        </authorList>
    </citation>
    <scope>NUCLEOTIDE SEQUENCE</scope>
    <source>
        <strain evidence="2">CGMCC 1.12827</strain>
    </source>
</reference>
<dbReference type="Proteomes" id="UP000621454">
    <property type="component" value="Unassembled WGS sequence"/>
</dbReference>
<dbReference type="Gene3D" id="3.40.50.150">
    <property type="entry name" value="Vaccinia Virus protein VP39"/>
    <property type="match status" value="1"/>
</dbReference>
<dbReference type="GO" id="GO:0032259">
    <property type="term" value="P:methylation"/>
    <property type="evidence" value="ECO:0007669"/>
    <property type="project" value="UniProtKB-KW"/>
</dbReference>
<gene>
    <name evidence="2" type="ORF">GCM10011489_37780</name>
</gene>
<dbReference type="InterPro" id="IPR029063">
    <property type="entry name" value="SAM-dependent_MTases_sf"/>
</dbReference>
<organism evidence="2 3">
    <name type="scientific">Gordonia jinhuaensis</name>
    <dbReference type="NCBI Taxonomy" id="1517702"/>
    <lineage>
        <taxon>Bacteria</taxon>
        <taxon>Bacillati</taxon>
        <taxon>Actinomycetota</taxon>
        <taxon>Actinomycetes</taxon>
        <taxon>Mycobacteriales</taxon>
        <taxon>Gordoniaceae</taxon>
        <taxon>Gordonia</taxon>
    </lineage>
</organism>
<dbReference type="EMBL" id="BMGC01000053">
    <property type="protein sequence ID" value="GGB46982.1"/>
    <property type="molecule type" value="Genomic_DNA"/>
</dbReference>
<dbReference type="SUPFAM" id="SSF53335">
    <property type="entry name" value="S-adenosyl-L-methionine-dependent methyltransferases"/>
    <property type="match status" value="1"/>
</dbReference>
<dbReference type="PANTHER" id="PTHR42912:SF93">
    <property type="entry name" value="N6-ADENOSINE-METHYLTRANSFERASE TMT1A"/>
    <property type="match status" value="1"/>
</dbReference>
<reference evidence="2" key="1">
    <citation type="journal article" date="2014" name="Int. J. Syst. Evol. Microbiol.">
        <title>Complete genome sequence of Corynebacterium casei LMG S-19264T (=DSM 44701T), isolated from a smear-ripened cheese.</title>
        <authorList>
            <consortium name="US DOE Joint Genome Institute (JGI-PGF)"/>
            <person name="Walter F."/>
            <person name="Albersmeier A."/>
            <person name="Kalinowski J."/>
            <person name="Ruckert C."/>
        </authorList>
    </citation>
    <scope>NUCLEOTIDE SEQUENCE</scope>
    <source>
        <strain evidence="2">CGMCC 1.12827</strain>
    </source>
</reference>
<comment type="caution">
    <text evidence="2">The sequence shown here is derived from an EMBL/GenBank/DDBJ whole genome shotgun (WGS) entry which is preliminary data.</text>
</comment>
<keyword evidence="2" id="KW-0489">Methyltransferase</keyword>
<keyword evidence="3" id="KW-1185">Reference proteome</keyword>
<protein>
    <submittedName>
        <fullName evidence="2">SAM-dependent methyltransferase</fullName>
    </submittedName>
</protein>
<dbReference type="InterPro" id="IPR050508">
    <property type="entry name" value="Methyltransf_Superfamily"/>
</dbReference>
<sequence>MEPSDRPVPAAQIRAPRLLGDIDSATSESANRGWWDGETDDYHREHGEFLGTDTPGGDFIWCPERVREADAHLLGDVAGRRILEIGCGSAPCSRWLAAQGAQPVAMDLSRGMLEHGRAAMQRFDEPRVPLVQATAESLPFGDASFDLAFSSFGAIPFVADSARVMAEVARILRPGGRWVFSVNHPMRWIFPDDPGPDGLTVSIPYFNRTPYSETDEQGRVTYVEHHRTIGDRVREIRSAGMVLDDIIEPEWPDDLTQEWGQWSPLRGQFFPGTAIFCCTLPG</sequence>
<dbReference type="Pfam" id="PF08241">
    <property type="entry name" value="Methyltransf_11"/>
    <property type="match status" value="1"/>
</dbReference>
<dbReference type="CDD" id="cd02440">
    <property type="entry name" value="AdoMet_MTases"/>
    <property type="match status" value="1"/>
</dbReference>
<dbReference type="PANTHER" id="PTHR42912">
    <property type="entry name" value="METHYLTRANSFERASE"/>
    <property type="match status" value="1"/>
</dbReference>
<evidence type="ECO:0000259" key="1">
    <source>
        <dbReference type="Pfam" id="PF08241"/>
    </source>
</evidence>
<dbReference type="AlphaFoldDB" id="A0A916TJZ3"/>
<feature type="domain" description="Methyltransferase type 11" evidence="1">
    <location>
        <begin position="83"/>
        <end position="180"/>
    </location>
</feature>
<name>A0A916TJZ3_9ACTN</name>
<dbReference type="GO" id="GO:0008757">
    <property type="term" value="F:S-adenosylmethionine-dependent methyltransferase activity"/>
    <property type="evidence" value="ECO:0007669"/>
    <property type="project" value="InterPro"/>
</dbReference>